<evidence type="ECO:0000259" key="1">
    <source>
        <dbReference type="Pfam" id="PF07883"/>
    </source>
</evidence>
<dbReference type="InterPro" id="IPR011051">
    <property type="entry name" value="RmlC_Cupin_sf"/>
</dbReference>
<accession>A0ABM8AJ15</accession>
<keyword evidence="2" id="KW-0614">Plasmid</keyword>
<dbReference type="InterPro" id="IPR014710">
    <property type="entry name" value="RmlC-like_jellyroll"/>
</dbReference>
<dbReference type="Pfam" id="PF07883">
    <property type="entry name" value="Cupin_2"/>
    <property type="match status" value="1"/>
</dbReference>
<reference evidence="2" key="1">
    <citation type="submission" date="2022-07" db="EMBL/GenBank/DDBJ databases">
        <title>Complete Genome Sequence of the Radioresistant Bacterium Deinococcus aetherius ST0316, Isolated from the Air Dust collected in Lower Stratosphere above Japan.</title>
        <authorList>
            <person name="Satoh K."/>
            <person name="Hagiwara K."/>
            <person name="Katsumata K."/>
            <person name="Kubo A."/>
            <person name="Yokobori S."/>
            <person name="Yamagishi A."/>
            <person name="Oono Y."/>
            <person name="Narumi I."/>
        </authorList>
    </citation>
    <scope>NUCLEOTIDE SEQUENCE</scope>
    <source>
        <strain evidence="2">ST0316</strain>
        <plasmid evidence="2">pDAETH-1</plasmid>
    </source>
</reference>
<dbReference type="RefSeq" id="WP_264777556.1">
    <property type="nucleotide sequence ID" value="NZ_AP026561.1"/>
</dbReference>
<dbReference type="EMBL" id="AP026561">
    <property type="protein sequence ID" value="BDP43696.1"/>
    <property type="molecule type" value="Genomic_DNA"/>
</dbReference>
<evidence type="ECO:0000313" key="2">
    <source>
        <dbReference type="EMBL" id="BDP43696.1"/>
    </source>
</evidence>
<dbReference type="PANTHER" id="PTHR43698:SF1">
    <property type="entry name" value="BLL4564 PROTEIN"/>
    <property type="match status" value="1"/>
</dbReference>
<gene>
    <name evidence="2" type="ORF">DAETH_36650</name>
</gene>
<feature type="domain" description="Cupin type-2" evidence="1">
    <location>
        <begin position="44"/>
        <end position="106"/>
    </location>
</feature>
<evidence type="ECO:0000313" key="3">
    <source>
        <dbReference type="Proteomes" id="UP001064971"/>
    </source>
</evidence>
<dbReference type="Gene3D" id="2.60.120.10">
    <property type="entry name" value="Jelly Rolls"/>
    <property type="match status" value="1"/>
</dbReference>
<dbReference type="PANTHER" id="PTHR43698">
    <property type="entry name" value="RIBD C-TERMINAL DOMAIN CONTAINING PROTEIN"/>
    <property type="match status" value="1"/>
</dbReference>
<dbReference type="SUPFAM" id="SSF51182">
    <property type="entry name" value="RmlC-like cupins"/>
    <property type="match status" value="1"/>
</dbReference>
<geneLocation type="plasmid" evidence="2 3">
    <name>pDAETH-1</name>
</geneLocation>
<keyword evidence="3" id="KW-1185">Reference proteome</keyword>
<name>A0ABM8AJ15_9DEIO</name>
<proteinExistence type="predicted"/>
<dbReference type="Proteomes" id="UP001064971">
    <property type="component" value="Plasmid pDAETH-1"/>
</dbReference>
<dbReference type="InterPro" id="IPR013096">
    <property type="entry name" value="Cupin_2"/>
</dbReference>
<organism evidence="2 3">
    <name type="scientific">Deinococcus aetherius</name>
    <dbReference type="NCBI Taxonomy" id="200252"/>
    <lineage>
        <taxon>Bacteria</taxon>
        <taxon>Thermotogati</taxon>
        <taxon>Deinococcota</taxon>
        <taxon>Deinococci</taxon>
        <taxon>Deinococcales</taxon>
        <taxon>Deinococcaceae</taxon>
        <taxon>Deinococcus</taxon>
    </lineage>
</organism>
<protein>
    <recommendedName>
        <fullName evidence="1">Cupin type-2 domain-containing protein</fullName>
    </recommendedName>
</protein>
<sequence>MLIEHPTHEYAGPRADLMGNTVGEIRVQRLFDDPADPGRTWLVVYCEPGARTWPHVHRSGQVLHVLSGLGVIVTSGERRIVTPGDIVRVRPGMWHWHGALSRRPFCHLAVQGGGSDLVWSEEHADFPALASEFAEFERSLDGERL</sequence>